<dbReference type="GO" id="GO:0006355">
    <property type="term" value="P:regulation of DNA-templated transcription"/>
    <property type="evidence" value="ECO:0007669"/>
    <property type="project" value="UniProtKB-ARBA"/>
</dbReference>
<dbReference type="InterPro" id="IPR019885">
    <property type="entry name" value="Tscrpt_reg_HTH_AsnC-type_CS"/>
</dbReference>
<dbReference type="GO" id="GO:0005829">
    <property type="term" value="C:cytosol"/>
    <property type="evidence" value="ECO:0007669"/>
    <property type="project" value="TreeGrafter"/>
</dbReference>
<dbReference type="Gene3D" id="3.30.70.920">
    <property type="match status" value="1"/>
</dbReference>
<reference evidence="6 8" key="2">
    <citation type="submission" date="2020-02" db="EMBL/GenBank/DDBJ databases">
        <title>Genome sequence of Parvularcula flava strain NH6-79.</title>
        <authorList>
            <person name="Abdul Karim M.H."/>
            <person name="Lam M.Q."/>
            <person name="Chen S.J."/>
            <person name="Yahya A."/>
            <person name="Shahir S."/>
            <person name="Shamsir M.S."/>
            <person name="Chong C.S."/>
        </authorList>
    </citation>
    <scope>NUCLEOTIDE SEQUENCE [LARGE SCALE GENOMIC DNA]</scope>
    <source>
        <strain evidence="6 8">NH6-79</strain>
    </source>
</reference>
<dbReference type="InterPro" id="IPR036390">
    <property type="entry name" value="WH_DNA-bd_sf"/>
</dbReference>
<evidence type="ECO:0000313" key="6">
    <source>
        <dbReference type="EMBL" id="NHK28829.1"/>
    </source>
</evidence>
<reference evidence="5" key="3">
    <citation type="submission" date="2020-09" db="EMBL/GenBank/DDBJ databases">
        <authorList>
            <person name="Sun Q."/>
            <person name="Zhou Y."/>
        </authorList>
    </citation>
    <scope>NUCLEOTIDE SEQUENCE</scope>
    <source>
        <strain evidence="5">CGMCC 1.14984</strain>
    </source>
</reference>
<evidence type="ECO:0000256" key="1">
    <source>
        <dbReference type="ARBA" id="ARBA00023015"/>
    </source>
</evidence>
<evidence type="ECO:0000313" key="5">
    <source>
        <dbReference type="EMBL" id="GGH99642.1"/>
    </source>
</evidence>
<dbReference type="GO" id="GO:0043565">
    <property type="term" value="F:sequence-specific DNA binding"/>
    <property type="evidence" value="ECO:0007669"/>
    <property type="project" value="InterPro"/>
</dbReference>
<dbReference type="Pfam" id="PF01037">
    <property type="entry name" value="AsnC_trans_reg"/>
    <property type="match status" value="1"/>
</dbReference>
<dbReference type="InterPro" id="IPR019888">
    <property type="entry name" value="Tscrpt_reg_AsnC-like"/>
</dbReference>
<feature type="domain" description="HTH asnC-type" evidence="4">
    <location>
        <begin position="1"/>
        <end position="62"/>
    </location>
</feature>
<dbReference type="CDD" id="cd00090">
    <property type="entry name" value="HTH_ARSR"/>
    <property type="match status" value="1"/>
</dbReference>
<evidence type="ECO:0000313" key="7">
    <source>
        <dbReference type="Proteomes" id="UP000621856"/>
    </source>
</evidence>
<evidence type="ECO:0000256" key="3">
    <source>
        <dbReference type="ARBA" id="ARBA00023163"/>
    </source>
</evidence>
<sequence>MDSFDRHILTLLQDNCRLTNEQIAEQVNLSATSVRRRIARLREDGIIIADVSLVDPGKLGITVIVSVTMNEETRQTYSRFKKRMLDADEVTQCYTVSGETDFIVIAHFRDLPTYEVWIDEYILSDDTIRRSDTNIVYSRFKYATALPVTD</sequence>
<dbReference type="PANTHER" id="PTHR30154:SF34">
    <property type="entry name" value="TRANSCRIPTIONAL REGULATOR AZLB"/>
    <property type="match status" value="1"/>
</dbReference>
<dbReference type="PROSITE" id="PS00519">
    <property type="entry name" value="HTH_ASNC_1"/>
    <property type="match status" value="1"/>
</dbReference>
<dbReference type="Pfam" id="PF13412">
    <property type="entry name" value="HTH_24"/>
    <property type="match status" value="1"/>
</dbReference>
<dbReference type="PROSITE" id="PS50956">
    <property type="entry name" value="HTH_ASNC_2"/>
    <property type="match status" value="1"/>
</dbReference>
<dbReference type="Proteomes" id="UP000621856">
    <property type="component" value="Unassembled WGS sequence"/>
</dbReference>
<gene>
    <name evidence="6" type="ORF">FF098_012985</name>
    <name evidence="5" type="ORF">GCM10011355_26080</name>
</gene>
<keyword evidence="1" id="KW-0805">Transcription regulation</keyword>
<comment type="caution">
    <text evidence="5">The sequence shown here is derived from an EMBL/GenBank/DDBJ whole genome shotgun (WGS) entry which is preliminary data.</text>
</comment>
<evidence type="ECO:0000256" key="2">
    <source>
        <dbReference type="ARBA" id="ARBA00023125"/>
    </source>
</evidence>
<dbReference type="SUPFAM" id="SSF46785">
    <property type="entry name" value="Winged helix' DNA-binding domain"/>
    <property type="match status" value="1"/>
</dbReference>
<accession>A0A8J3A370</accession>
<dbReference type="PANTHER" id="PTHR30154">
    <property type="entry name" value="LEUCINE-RESPONSIVE REGULATORY PROTEIN"/>
    <property type="match status" value="1"/>
</dbReference>
<dbReference type="InterPro" id="IPR011991">
    <property type="entry name" value="ArsR-like_HTH"/>
</dbReference>
<evidence type="ECO:0000259" key="4">
    <source>
        <dbReference type="PROSITE" id="PS50956"/>
    </source>
</evidence>
<dbReference type="InterPro" id="IPR011008">
    <property type="entry name" value="Dimeric_a/b-barrel"/>
</dbReference>
<dbReference type="InterPro" id="IPR000485">
    <property type="entry name" value="AsnC-type_HTH_dom"/>
</dbReference>
<keyword evidence="8" id="KW-1185">Reference proteome</keyword>
<keyword evidence="3" id="KW-0804">Transcription</keyword>
<dbReference type="EMBL" id="VCJR02000002">
    <property type="protein sequence ID" value="NHK28829.1"/>
    <property type="molecule type" value="Genomic_DNA"/>
</dbReference>
<dbReference type="SMART" id="SM00344">
    <property type="entry name" value="HTH_ASNC"/>
    <property type="match status" value="1"/>
</dbReference>
<protein>
    <submittedName>
        <fullName evidence="5 6">AsnC family transcriptional regulator</fullName>
    </submittedName>
</protein>
<dbReference type="GO" id="GO:0043200">
    <property type="term" value="P:response to amino acid"/>
    <property type="evidence" value="ECO:0007669"/>
    <property type="project" value="TreeGrafter"/>
</dbReference>
<reference evidence="5" key="1">
    <citation type="journal article" date="2014" name="Int. J. Syst. Evol. Microbiol.">
        <title>Complete genome sequence of Corynebacterium casei LMG S-19264T (=DSM 44701T), isolated from a smear-ripened cheese.</title>
        <authorList>
            <consortium name="US DOE Joint Genome Institute (JGI-PGF)"/>
            <person name="Walter F."/>
            <person name="Albersmeier A."/>
            <person name="Kalinowski J."/>
            <person name="Ruckert C."/>
        </authorList>
    </citation>
    <scope>NUCLEOTIDE SEQUENCE</scope>
    <source>
        <strain evidence="5">CGMCC 1.14984</strain>
    </source>
</reference>
<dbReference type="InterPro" id="IPR036388">
    <property type="entry name" value="WH-like_DNA-bd_sf"/>
</dbReference>
<organism evidence="5 7">
    <name type="scientific">Aquisalinus luteolus</name>
    <dbReference type="NCBI Taxonomy" id="1566827"/>
    <lineage>
        <taxon>Bacteria</taxon>
        <taxon>Pseudomonadati</taxon>
        <taxon>Pseudomonadota</taxon>
        <taxon>Alphaproteobacteria</taxon>
        <taxon>Parvularculales</taxon>
        <taxon>Parvularculaceae</taxon>
        <taxon>Aquisalinus</taxon>
    </lineage>
</organism>
<dbReference type="Proteomes" id="UP000818603">
    <property type="component" value="Unassembled WGS sequence"/>
</dbReference>
<dbReference type="PRINTS" id="PR00033">
    <property type="entry name" value="HTHASNC"/>
</dbReference>
<dbReference type="Gene3D" id="1.10.10.10">
    <property type="entry name" value="Winged helix-like DNA-binding domain superfamily/Winged helix DNA-binding domain"/>
    <property type="match status" value="1"/>
</dbReference>
<dbReference type="SUPFAM" id="SSF54909">
    <property type="entry name" value="Dimeric alpha+beta barrel"/>
    <property type="match status" value="1"/>
</dbReference>
<dbReference type="InterPro" id="IPR019887">
    <property type="entry name" value="Tscrpt_reg_AsnC/Lrp_C"/>
</dbReference>
<proteinExistence type="predicted"/>
<dbReference type="RefSeq" id="WP_155141147.1">
    <property type="nucleotide sequence ID" value="NZ_BMGZ01000002.1"/>
</dbReference>
<name>A0A8J3A370_9PROT</name>
<evidence type="ECO:0000313" key="8">
    <source>
        <dbReference type="Proteomes" id="UP000818603"/>
    </source>
</evidence>
<dbReference type="EMBL" id="BMGZ01000002">
    <property type="protein sequence ID" value="GGH99642.1"/>
    <property type="molecule type" value="Genomic_DNA"/>
</dbReference>
<keyword evidence="2" id="KW-0238">DNA-binding</keyword>
<dbReference type="AlphaFoldDB" id="A0A8J3A370"/>